<accession>A0ABT3NQR9</accession>
<dbReference type="InterPro" id="IPR002559">
    <property type="entry name" value="Transposase_11"/>
</dbReference>
<keyword evidence="5" id="KW-1185">Reference proteome</keyword>
<dbReference type="PANTHER" id="PTHR30007:SF0">
    <property type="entry name" value="TRANSPOSASE"/>
    <property type="match status" value="1"/>
</dbReference>
<evidence type="ECO:0000256" key="1">
    <source>
        <dbReference type="SAM" id="MobiDB-lite"/>
    </source>
</evidence>
<evidence type="ECO:0000259" key="3">
    <source>
        <dbReference type="Pfam" id="PF13340"/>
    </source>
</evidence>
<feature type="region of interest" description="Disordered" evidence="1">
    <location>
        <begin position="89"/>
        <end position="123"/>
    </location>
</feature>
<evidence type="ECO:0000313" key="4">
    <source>
        <dbReference type="EMBL" id="MCW8084510.1"/>
    </source>
</evidence>
<feature type="domain" description="Insertion element IS402-like" evidence="3">
    <location>
        <begin position="10"/>
        <end position="83"/>
    </location>
</feature>
<feature type="domain" description="Transposase IS4-like" evidence="2">
    <location>
        <begin position="100"/>
        <end position="263"/>
    </location>
</feature>
<organism evidence="4 5">
    <name type="scientific">Sabulicella glaciei</name>
    <dbReference type="NCBI Taxonomy" id="2984948"/>
    <lineage>
        <taxon>Bacteria</taxon>
        <taxon>Pseudomonadati</taxon>
        <taxon>Pseudomonadota</taxon>
        <taxon>Alphaproteobacteria</taxon>
        <taxon>Acetobacterales</taxon>
        <taxon>Acetobacteraceae</taxon>
        <taxon>Sabulicella</taxon>
    </lineage>
</organism>
<dbReference type="RefSeq" id="WP_301588132.1">
    <property type="nucleotide sequence ID" value="NZ_JAPFQI010000001.1"/>
</dbReference>
<dbReference type="Pfam" id="PF01609">
    <property type="entry name" value="DDE_Tnp_1"/>
    <property type="match status" value="1"/>
</dbReference>
<dbReference type="NCBIfam" id="NF033580">
    <property type="entry name" value="transpos_IS5_3"/>
    <property type="match status" value="1"/>
</dbReference>
<comment type="caution">
    <text evidence="4">The sequence shown here is derived from an EMBL/GenBank/DDBJ whole genome shotgun (WGS) entry which is preliminary data.</text>
</comment>
<dbReference type="Pfam" id="PF13340">
    <property type="entry name" value="DUF4096"/>
    <property type="match status" value="1"/>
</dbReference>
<protein>
    <submittedName>
        <fullName evidence="4">IS5 family transposase</fullName>
    </submittedName>
</protein>
<dbReference type="Proteomes" id="UP001526430">
    <property type="component" value="Unassembled WGS sequence"/>
</dbReference>
<gene>
    <name evidence="4" type="ORF">OF850_02625</name>
</gene>
<feature type="compositionally biased region" description="Basic and acidic residues" evidence="1">
    <location>
        <begin position="89"/>
        <end position="99"/>
    </location>
</feature>
<name>A0ABT3NQR9_9PROT</name>
<sequence>MPDRPYPSDLSDGEWTVLEPLLPRPSRLGCPLKWPRRMMAEAFFYLVRSGCAWRMLPRHFPPWQTVHSQLTRRRKDGTLKHLHDRLREHAREKAGRSREASAGVIDSQTARATGAGGPERGFDAGKKTFGRKRHLLVDASGLILLAHIHAASLHDTAGARQMVEMTSSSALPRLELVWADGAYTGPFARWLDQARGWRVGVPFHRQRQAWRPGLEDKPKGFQVIPRRWVVERTFAWLSRSRRLARDYERLPETGIAMIHTAMSRIMLRRLA</sequence>
<proteinExistence type="predicted"/>
<reference evidence="4 5" key="1">
    <citation type="submission" date="2022-10" db="EMBL/GenBank/DDBJ databases">
        <title>Roseococcus glaciei nov., sp. nov., isolated from glacier.</title>
        <authorList>
            <person name="Liu Q."/>
            <person name="Xin Y.-H."/>
        </authorList>
    </citation>
    <scope>NUCLEOTIDE SEQUENCE [LARGE SCALE GENOMIC DNA]</scope>
    <source>
        <strain evidence="4 5">MDT2-1-1</strain>
    </source>
</reference>
<evidence type="ECO:0000259" key="2">
    <source>
        <dbReference type="Pfam" id="PF01609"/>
    </source>
</evidence>
<dbReference type="PANTHER" id="PTHR30007">
    <property type="entry name" value="PHP DOMAIN PROTEIN"/>
    <property type="match status" value="1"/>
</dbReference>
<dbReference type="EMBL" id="JAPFQI010000001">
    <property type="protein sequence ID" value="MCW8084510.1"/>
    <property type="molecule type" value="Genomic_DNA"/>
</dbReference>
<evidence type="ECO:0000313" key="5">
    <source>
        <dbReference type="Proteomes" id="UP001526430"/>
    </source>
</evidence>
<dbReference type="InterPro" id="IPR025161">
    <property type="entry name" value="IS402-like_dom"/>
</dbReference>